<feature type="domain" description="HTH merR-type" evidence="4">
    <location>
        <begin position="3"/>
        <end position="72"/>
    </location>
</feature>
<keyword evidence="1" id="KW-0805">Transcription regulation</keyword>
<dbReference type="PANTHER" id="PTHR30204:SF94">
    <property type="entry name" value="HEAVY METAL-DEPENDENT TRANSCRIPTIONAL REGULATOR HI_0293-RELATED"/>
    <property type="match status" value="1"/>
</dbReference>
<dbReference type="RefSeq" id="WP_157894300.1">
    <property type="nucleotide sequence ID" value="NZ_BMKI01000007.1"/>
</dbReference>
<reference evidence="6" key="1">
    <citation type="journal article" date="2019" name="Int. J. Syst. Evol. Microbiol.">
        <title>The Global Catalogue of Microorganisms (GCM) 10K type strain sequencing project: providing services to taxonomists for standard genome sequencing and annotation.</title>
        <authorList>
            <consortium name="The Broad Institute Genomics Platform"/>
            <consortium name="The Broad Institute Genome Sequencing Center for Infectious Disease"/>
            <person name="Wu L."/>
            <person name="Ma J."/>
        </authorList>
    </citation>
    <scope>NUCLEOTIDE SEQUENCE [LARGE SCALE GENOMIC DNA]</scope>
    <source>
        <strain evidence="6">CGMCC 1.15942</strain>
    </source>
</reference>
<name>A0ABQ1PHI5_9ENTE</name>
<dbReference type="EMBL" id="BMKI01000007">
    <property type="protein sequence ID" value="GGC97415.1"/>
    <property type="molecule type" value="Genomic_DNA"/>
</dbReference>
<comment type="caution">
    <text evidence="5">The sequence shown here is derived from an EMBL/GenBank/DDBJ whole genome shotgun (WGS) entry which is preliminary data.</text>
</comment>
<dbReference type="SUPFAM" id="SSF46955">
    <property type="entry name" value="Putative DNA-binding domain"/>
    <property type="match status" value="1"/>
</dbReference>
<dbReference type="InterPro" id="IPR009061">
    <property type="entry name" value="DNA-bd_dom_put_sf"/>
</dbReference>
<gene>
    <name evidence="5" type="ORF">GCM10011573_28680</name>
</gene>
<keyword evidence="3" id="KW-0804">Transcription</keyword>
<keyword evidence="2" id="KW-0238">DNA-binding</keyword>
<sequence>MKKLTTGELAELFAISKYKIRHYIDEQLLTPERNQENGYYLFDEADIYKLYQIIVLRNIGYSLSSIKQVFAGSSILNSLKNAELQLQQQIDELTAIKKTVQDIIQAQITYKLDELIFLKKTTRYFKKAPVEILTGNEIDLLKATKAGFTSLDNVSYISSGQSMIPSFEGTKAEHDYLFSQGTYGCKSFIVHNESMLEREIDCFLADPLLNITATPSELLIYENVLCALAYNDVTVYTLEVKL</sequence>
<evidence type="ECO:0000256" key="3">
    <source>
        <dbReference type="ARBA" id="ARBA00023163"/>
    </source>
</evidence>
<evidence type="ECO:0000313" key="5">
    <source>
        <dbReference type="EMBL" id="GGC97415.1"/>
    </source>
</evidence>
<keyword evidence="6" id="KW-1185">Reference proteome</keyword>
<evidence type="ECO:0000313" key="6">
    <source>
        <dbReference type="Proteomes" id="UP000630615"/>
    </source>
</evidence>
<dbReference type="SMART" id="SM00422">
    <property type="entry name" value="HTH_MERR"/>
    <property type="match status" value="1"/>
</dbReference>
<dbReference type="InterPro" id="IPR047057">
    <property type="entry name" value="MerR_fam"/>
</dbReference>
<organism evidence="5 6">
    <name type="scientific">Enterococcus wangshanyuanii</name>
    <dbReference type="NCBI Taxonomy" id="2005703"/>
    <lineage>
        <taxon>Bacteria</taxon>
        <taxon>Bacillati</taxon>
        <taxon>Bacillota</taxon>
        <taxon>Bacilli</taxon>
        <taxon>Lactobacillales</taxon>
        <taxon>Enterococcaceae</taxon>
        <taxon>Enterococcus</taxon>
    </lineage>
</organism>
<accession>A0ABQ1PHI5</accession>
<evidence type="ECO:0000259" key="4">
    <source>
        <dbReference type="PROSITE" id="PS50937"/>
    </source>
</evidence>
<protein>
    <submittedName>
        <fullName evidence="5">Transcriptional regulator</fullName>
    </submittedName>
</protein>
<dbReference type="InterPro" id="IPR000551">
    <property type="entry name" value="MerR-type_HTH_dom"/>
</dbReference>
<dbReference type="PANTHER" id="PTHR30204">
    <property type="entry name" value="REDOX-CYCLING DRUG-SENSING TRANSCRIPTIONAL ACTIVATOR SOXR"/>
    <property type="match status" value="1"/>
</dbReference>
<dbReference type="Proteomes" id="UP000630615">
    <property type="component" value="Unassembled WGS sequence"/>
</dbReference>
<dbReference type="Gene3D" id="1.10.1660.10">
    <property type="match status" value="1"/>
</dbReference>
<dbReference type="Pfam" id="PF13411">
    <property type="entry name" value="MerR_1"/>
    <property type="match status" value="1"/>
</dbReference>
<evidence type="ECO:0000256" key="2">
    <source>
        <dbReference type="ARBA" id="ARBA00023125"/>
    </source>
</evidence>
<evidence type="ECO:0000256" key="1">
    <source>
        <dbReference type="ARBA" id="ARBA00023015"/>
    </source>
</evidence>
<dbReference type="PROSITE" id="PS50937">
    <property type="entry name" value="HTH_MERR_2"/>
    <property type="match status" value="1"/>
</dbReference>
<proteinExistence type="predicted"/>